<sequence>MLRSVSSRILGDTGHLKGYGKVMPSSRSRVTSTEPLCCCEYENIKGEKSHILACCCDCDAVDEACDRCITCQRVPPRMQAKILKTINDRCRIPGIFGHGATQLRLDIIVPLFIVPLSVLVATMGPIMTVLSLTFMPLFMLFFYRTWRRNTEKTRTPFFFVWGLVSVILMFVTFQSFIVAFREILLWENILLTTAFFGMLYYMSQAKYNSRSLRPHTTYQRLRREDVYNSNRLHENHSSATQENSKDYTQVTIDKNVGSRGMSLDEITTASLPEEQVTWIDSRPIKDGKLVTWCADCEIKKPSRSGHCTVCKACFAVRDHHCVWIDCCITAHNHRQFMAAMMLFVFCGFYGVHLTLTTVCTPQLYYGWFLLPNDCRFLYIDFQTAVSFVSGLYCLLAAGLMSCNLLYQIILISQNVTSQEIHMANKRKLTKCYGLKATANLHDRGIFKNILLFLTSKRNSIGLIKI</sequence>
<gene>
    <name evidence="9" type="ORF">KP79_PYT22339</name>
</gene>
<comment type="domain">
    <text evidence="7">The DHHC domain is required for palmitoyltransferase activity.</text>
</comment>
<protein>
    <recommendedName>
        <fullName evidence="7">Palmitoyltransferase</fullName>
        <ecNumber evidence="7">2.3.1.225</ecNumber>
    </recommendedName>
</protein>
<keyword evidence="10" id="KW-1185">Reference proteome</keyword>
<comment type="subcellular location">
    <subcellularLocation>
        <location evidence="1">Membrane</location>
        <topology evidence="1">Multi-pass membrane protein</topology>
    </subcellularLocation>
</comment>
<keyword evidence="2 7" id="KW-0808">Transferase</keyword>
<feature type="transmembrane region" description="Helical" evidence="7">
    <location>
        <begin position="384"/>
        <end position="406"/>
    </location>
</feature>
<feature type="transmembrane region" description="Helical" evidence="7">
    <location>
        <begin position="158"/>
        <end position="177"/>
    </location>
</feature>
<proteinExistence type="inferred from homology"/>
<evidence type="ECO:0000256" key="7">
    <source>
        <dbReference type="RuleBase" id="RU079119"/>
    </source>
</evidence>
<dbReference type="Pfam" id="PF01529">
    <property type="entry name" value="DHHC"/>
    <property type="match status" value="1"/>
</dbReference>
<comment type="caution">
    <text evidence="9">The sequence shown here is derived from an EMBL/GenBank/DDBJ whole genome shotgun (WGS) entry which is preliminary data.</text>
</comment>
<dbReference type="EMBL" id="NEDP02004672">
    <property type="protein sequence ID" value="OWF44792.1"/>
    <property type="molecule type" value="Genomic_DNA"/>
</dbReference>
<dbReference type="InterPro" id="IPR039859">
    <property type="entry name" value="PFA4/ZDH16/20/ERF2-like"/>
</dbReference>
<organism evidence="9 10">
    <name type="scientific">Mizuhopecten yessoensis</name>
    <name type="common">Japanese scallop</name>
    <name type="synonym">Patinopecten yessoensis</name>
    <dbReference type="NCBI Taxonomy" id="6573"/>
    <lineage>
        <taxon>Eukaryota</taxon>
        <taxon>Metazoa</taxon>
        <taxon>Spiralia</taxon>
        <taxon>Lophotrochozoa</taxon>
        <taxon>Mollusca</taxon>
        <taxon>Bivalvia</taxon>
        <taxon>Autobranchia</taxon>
        <taxon>Pteriomorphia</taxon>
        <taxon>Pectinida</taxon>
        <taxon>Pectinoidea</taxon>
        <taxon>Pectinidae</taxon>
        <taxon>Mizuhopecten</taxon>
    </lineage>
</organism>
<dbReference type="Proteomes" id="UP000242188">
    <property type="component" value="Unassembled WGS sequence"/>
</dbReference>
<dbReference type="GO" id="GO:0019706">
    <property type="term" value="F:protein-cysteine S-palmitoyltransferase activity"/>
    <property type="evidence" value="ECO:0007669"/>
    <property type="project" value="UniProtKB-EC"/>
</dbReference>
<feature type="transmembrane region" description="Helical" evidence="7">
    <location>
        <begin position="126"/>
        <end position="146"/>
    </location>
</feature>
<comment type="catalytic activity">
    <reaction evidence="7">
        <text>L-cysteinyl-[protein] + hexadecanoyl-CoA = S-hexadecanoyl-L-cysteinyl-[protein] + CoA</text>
        <dbReference type="Rhea" id="RHEA:36683"/>
        <dbReference type="Rhea" id="RHEA-COMP:10131"/>
        <dbReference type="Rhea" id="RHEA-COMP:11032"/>
        <dbReference type="ChEBI" id="CHEBI:29950"/>
        <dbReference type="ChEBI" id="CHEBI:57287"/>
        <dbReference type="ChEBI" id="CHEBI:57379"/>
        <dbReference type="ChEBI" id="CHEBI:74151"/>
        <dbReference type="EC" id="2.3.1.225"/>
    </reaction>
</comment>
<evidence type="ECO:0000313" key="9">
    <source>
        <dbReference type="EMBL" id="OWF44792.1"/>
    </source>
</evidence>
<evidence type="ECO:0000313" key="10">
    <source>
        <dbReference type="Proteomes" id="UP000242188"/>
    </source>
</evidence>
<evidence type="ECO:0000256" key="6">
    <source>
        <dbReference type="ARBA" id="ARBA00023315"/>
    </source>
</evidence>
<evidence type="ECO:0000256" key="5">
    <source>
        <dbReference type="ARBA" id="ARBA00023136"/>
    </source>
</evidence>
<dbReference type="EC" id="2.3.1.225" evidence="7"/>
<keyword evidence="6 7" id="KW-0012">Acyltransferase</keyword>
<evidence type="ECO:0000256" key="1">
    <source>
        <dbReference type="ARBA" id="ARBA00004141"/>
    </source>
</evidence>
<dbReference type="PROSITE" id="PS50216">
    <property type="entry name" value="DHHC"/>
    <property type="match status" value="1"/>
</dbReference>
<dbReference type="STRING" id="6573.A0A210Q7R8"/>
<dbReference type="InterPro" id="IPR001594">
    <property type="entry name" value="Palmitoyltrfase_DHHC"/>
</dbReference>
<feature type="transmembrane region" description="Helical" evidence="7">
    <location>
        <begin position="342"/>
        <end position="364"/>
    </location>
</feature>
<name>A0A210Q7R8_MIZYE</name>
<accession>A0A210Q7R8</accession>
<comment type="similarity">
    <text evidence="7">Belongs to the DHHC palmitoyltransferase family.</text>
</comment>
<keyword evidence="3 7" id="KW-0812">Transmembrane</keyword>
<feature type="domain" description="Palmitoyltransferase DHHC" evidence="8">
    <location>
        <begin position="291"/>
        <end position="420"/>
    </location>
</feature>
<keyword evidence="5 7" id="KW-0472">Membrane</keyword>
<feature type="transmembrane region" description="Helical" evidence="7">
    <location>
        <begin position="183"/>
        <end position="203"/>
    </location>
</feature>
<evidence type="ECO:0000259" key="8">
    <source>
        <dbReference type="Pfam" id="PF01529"/>
    </source>
</evidence>
<dbReference type="AlphaFoldDB" id="A0A210Q7R8"/>
<dbReference type="GO" id="GO:0016020">
    <property type="term" value="C:membrane"/>
    <property type="evidence" value="ECO:0007669"/>
    <property type="project" value="UniProtKB-SubCell"/>
</dbReference>
<evidence type="ECO:0000256" key="4">
    <source>
        <dbReference type="ARBA" id="ARBA00022989"/>
    </source>
</evidence>
<dbReference type="PANTHER" id="PTHR12246">
    <property type="entry name" value="PALMITOYLTRANSFERASE ZDHHC16"/>
    <property type="match status" value="1"/>
</dbReference>
<evidence type="ECO:0000256" key="3">
    <source>
        <dbReference type="ARBA" id="ARBA00022692"/>
    </source>
</evidence>
<reference evidence="9 10" key="1">
    <citation type="journal article" date="2017" name="Nat. Ecol. Evol.">
        <title>Scallop genome provides insights into evolution of bilaterian karyotype and development.</title>
        <authorList>
            <person name="Wang S."/>
            <person name="Zhang J."/>
            <person name="Jiao W."/>
            <person name="Li J."/>
            <person name="Xun X."/>
            <person name="Sun Y."/>
            <person name="Guo X."/>
            <person name="Huan P."/>
            <person name="Dong B."/>
            <person name="Zhang L."/>
            <person name="Hu X."/>
            <person name="Sun X."/>
            <person name="Wang J."/>
            <person name="Zhao C."/>
            <person name="Wang Y."/>
            <person name="Wang D."/>
            <person name="Huang X."/>
            <person name="Wang R."/>
            <person name="Lv J."/>
            <person name="Li Y."/>
            <person name="Zhang Z."/>
            <person name="Liu B."/>
            <person name="Lu W."/>
            <person name="Hui Y."/>
            <person name="Liang J."/>
            <person name="Zhou Z."/>
            <person name="Hou R."/>
            <person name="Li X."/>
            <person name="Liu Y."/>
            <person name="Li H."/>
            <person name="Ning X."/>
            <person name="Lin Y."/>
            <person name="Zhao L."/>
            <person name="Xing Q."/>
            <person name="Dou J."/>
            <person name="Li Y."/>
            <person name="Mao J."/>
            <person name="Guo H."/>
            <person name="Dou H."/>
            <person name="Li T."/>
            <person name="Mu C."/>
            <person name="Jiang W."/>
            <person name="Fu Q."/>
            <person name="Fu X."/>
            <person name="Miao Y."/>
            <person name="Liu J."/>
            <person name="Yu Q."/>
            <person name="Li R."/>
            <person name="Liao H."/>
            <person name="Li X."/>
            <person name="Kong Y."/>
            <person name="Jiang Z."/>
            <person name="Chourrout D."/>
            <person name="Li R."/>
            <person name="Bao Z."/>
        </authorList>
    </citation>
    <scope>NUCLEOTIDE SEQUENCE [LARGE SCALE GENOMIC DNA]</scope>
    <source>
        <strain evidence="9 10">PY_sf001</strain>
    </source>
</reference>
<keyword evidence="4 7" id="KW-1133">Transmembrane helix</keyword>
<evidence type="ECO:0000256" key="2">
    <source>
        <dbReference type="ARBA" id="ARBA00022679"/>
    </source>
</evidence>
<dbReference type="OrthoDB" id="430659at2759"/>